<dbReference type="EMBL" id="KI913317">
    <property type="protein sequence ID" value="ETV64386.1"/>
    <property type="molecule type" value="Genomic_DNA"/>
</dbReference>
<dbReference type="Gene3D" id="3.30.420.10">
    <property type="entry name" value="Ribonuclease H-like superfamily/Ribonuclease H"/>
    <property type="match status" value="1"/>
</dbReference>
<dbReference type="InterPro" id="IPR036397">
    <property type="entry name" value="RNaseH_sf"/>
</dbReference>
<evidence type="ECO:0008006" key="2">
    <source>
        <dbReference type="Google" id="ProtNLM"/>
    </source>
</evidence>
<protein>
    <recommendedName>
        <fullName evidence="2">Transposase Tc1-like domain-containing protein</fullName>
    </recommendedName>
</protein>
<gene>
    <name evidence="1" type="ORF">H257_18710</name>
</gene>
<evidence type="ECO:0000313" key="1">
    <source>
        <dbReference type="EMBL" id="ETV64386.1"/>
    </source>
</evidence>
<dbReference type="GO" id="GO:0003676">
    <property type="term" value="F:nucleic acid binding"/>
    <property type="evidence" value="ECO:0007669"/>
    <property type="project" value="InterPro"/>
</dbReference>
<proteinExistence type="predicted"/>
<name>W4FC38_APHAT</name>
<dbReference type="GeneID" id="20820706"/>
<dbReference type="STRING" id="112090.W4FC38"/>
<dbReference type="PANTHER" id="PTHR47169">
    <property type="entry name" value="OS01G0541250 PROTEIN"/>
    <property type="match status" value="1"/>
</dbReference>
<sequence>MTRSTSKHDLPNDKRLCLYHELLVHKVDGRLPKGKAKELLEQYARTMFDIETAIKKVPPVLRRTFESLAVSSGIPRTTLWRILQTKKLQRRTSRLKPMVTDQYKADRVAFARSFVQETANNDMVWHEMCDCVHIDEKWFYLTEVNRRYYYLWHDEATPVRKCKPKRHIIKVMFLAAVARPRFDHARKTMWDGKVGMWPFVSVLPAQRSSKNRARGTLITTPIVVTKPLYRQYLLDHVIPTIKQAWPGPRAHPIYIQQDNARPHVEVDDAAVTAAGCSDGWKIQLVAQPAMSPDFNVLDLGFCTLVQDLNHGDNE</sequence>
<accession>W4FC38</accession>
<dbReference type="AlphaFoldDB" id="W4FC38"/>
<dbReference type="VEuPathDB" id="FungiDB:H257_18710"/>
<organism evidence="1">
    <name type="scientific">Aphanomyces astaci</name>
    <name type="common">Crayfish plague agent</name>
    <dbReference type="NCBI Taxonomy" id="112090"/>
    <lineage>
        <taxon>Eukaryota</taxon>
        <taxon>Sar</taxon>
        <taxon>Stramenopiles</taxon>
        <taxon>Oomycota</taxon>
        <taxon>Saprolegniomycetes</taxon>
        <taxon>Saprolegniales</taxon>
        <taxon>Verrucalvaceae</taxon>
        <taxon>Aphanomyces</taxon>
    </lineage>
</organism>
<dbReference type="OrthoDB" id="113327at2759"/>
<reference evidence="1" key="1">
    <citation type="submission" date="2013-12" db="EMBL/GenBank/DDBJ databases">
        <title>The Genome Sequence of Aphanomyces astaci APO3.</title>
        <authorList>
            <consortium name="The Broad Institute Genomics Platform"/>
            <person name="Russ C."/>
            <person name="Tyler B."/>
            <person name="van West P."/>
            <person name="Dieguez-Uribeondo J."/>
            <person name="Young S.K."/>
            <person name="Zeng Q."/>
            <person name="Gargeya S."/>
            <person name="Fitzgerald M."/>
            <person name="Abouelleil A."/>
            <person name="Alvarado L."/>
            <person name="Chapman S.B."/>
            <person name="Gainer-Dewar J."/>
            <person name="Goldberg J."/>
            <person name="Griggs A."/>
            <person name="Gujja S."/>
            <person name="Hansen M."/>
            <person name="Howarth C."/>
            <person name="Imamovic A."/>
            <person name="Ireland A."/>
            <person name="Larimer J."/>
            <person name="McCowan C."/>
            <person name="Murphy C."/>
            <person name="Pearson M."/>
            <person name="Poon T.W."/>
            <person name="Priest M."/>
            <person name="Roberts A."/>
            <person name="Saif S."/>
            <person name="Shea T."/>
            <person name="Sykes S."/>
            <person name="Wortman J."/>
            <person name="Nusbaum C."/>
            <person name="Birren B."/>
        </authorList>
    </citation>
    <scope>NUCLEOTIDE SEQUENCE [LARGE SCALE GENOMIC DNA]</scope>
    <source>
        <strain evidence="1">APO3</strain>
    </source>
</reference>
<dbReference type="RefSeq" id="XP_009846129.1">
    <property type="nucleotide sequence ID" value="XM_009847827.1"/>
</dbReference>